<feature type="transmembrane region" description="Helical" evidence="2">
    <location>
        <begin position="558"/>
        <end position="577"/>
    </location>
</feature>
<feature type="transmembrane region" description="Helical" evidence="2">
    <location>
        <begin position="583"/>
        <end position="600"/>
    </location>
</feature>
<keyword evidence="2" id="KW-0472">Membrane</keyword>
<feature type="transmembrane region" description="Helical" evidence="2">
    <location>
        <begin position="1038"/>
        <end position="1057"/>
    </location>
</feature>
<protein>
    <submittedName>
        <fullName evidence="3">Uncharacterized protein</fullName>
    </submittedName>
</protein>
<feature type="transmembrane region" description="Helical" evidence="2">
    <location>
        <begin position="338"/>
        <end position="360"/>
    </location>
</feature>
<feature type="transmembrane region" description="Helical" evidence="2">
    <location>
        <begin position="1136"/>
        <end position="1155"/>
    </location>
</feature>
<feature type="transmembrane region" description="Helical" evidence="2">
    <location>
        <begin position="911"/>
        <end position="931"/>
    </location>
</feature>
<dbReference type="InterPro" id="IPR058062">
    <property type="entry name" value="SCO7613_C"/>
</dbReference>
<feature type="transmembrane region" description="Helical" evidence="2">
    <location>
        <begin position="528"/>
        <end position="546"/>
    </location>
</feature>
<feature type="transmembrane region" description="Helical" evidence="2">
    <location>
        <begin position="224"/>
        <end position="241"/>
    </location>
</feature>
<accession>A0A9W6CSW6</accession>
<feature type="transmembrane region" description="Helical" evidence="2">
    <location>
        <begin position="199"/>
        <end position="217"/>
    </location>
</feature>
<feature type="transmembrane region" description="Helical" evidence="2">
    <location>
        <begin position="831"/>
        <end position="848"/>
    </location>
</feature>
<feature type="transmembrane region" description="Helical" evidence="2">
    <location>
        <begin position="686"/>
        <end position="703"/>
    </location>
</feature>
<feature type="transmembrane region" description="Helical" evidence="2">
    <location>
        <begin position="500"/>
        <end position="522"/>
    </location>
</feature>
<feature type="transmembrane region" description="Helical" evidence="2">
    <location>
        <begin position="114"/>
        <end position="133"/>
    </location>
</feature>
<feature type="transmembrane region" description="Helical" evidence="2">
    <location>
        <begin position="1161"/>
        <end position="1180"/>
    </location>
</feature>
<feature type="transmembrane region" description="Helical" evidence="2">
    <location>
        <begin position="1187"/>
        <end position="1206"/>
    </location>
</feature>
<evidence type="ECO:0000256" key="1">
    <source>
        <dbReference type="SAM" id="MobiDB-lite"/>
    </source>
</evidence>
<feature type="transmembrane region" description="Helical" evidence="2">
    <location>
        <begin position="442"/>
        <end position="460"/>
    </location>
</feature>
<feature type="transmembrane region" description="Helical" evidence="2">
    <location>
        <begin position="860"/>
        <end position="876"/>
    </location>
</feature>
<feature type="transmembrane region" description="Helical" evidence="2">
    <location>
        <begin position="1012"/>
        <end position="1032"/>
    </location>
</feature>
<dbReference type="AlphaFoldDB" id="A0A9W6CSW6"/>
<evidence type="ECO:0000256" key="2">
    <source>
        <dbReference type="SAM" id="Phobius"/>
    </source>
</evidence>
<evidence type="ECO:0000313" key="3">
    <source>
        <dbReference type="EMBL" id="GLI26224.1"/>
    </source>
</evidence>
<reference evidence="3" key="1">
    <citation type="submission" date="2022-12" db="EMBL/GenBank/DDBJ databases">
        <title>Reference genome sequencing for broad-spectrum identification of bacterial and archaeal isolates by mass spectrometry.</title>
        <authorList>
            <person name="Sekiguchi Y."/>
            <person name="Tourlousse D.M."/>
        </authorList>
    </citation>
    <scope>NUCLEOTIDE SEQUENCE</scope>
    <source>
        <strain evidence="3">14</strain>
    </source>
</reference>
<feature type="transmembrane region" description="Helical" evidence="2">
    <location>
        <begin position="1212"/>
        <end position="1232"/>
    </location>
</feature>
<feature type="transmembrane region" description="Helical" evidence="2">
    <location>
        <begin position="279"/>
        <end position="299"/>
    </location>
</feature>
<feature type="transmembrane region" description="Helical" evidence="2">
    <location>
        <begin position="779"/>
        <end position="800"/>
    </location>
</feature>
<proteinExistence type="predicted"/>
<dbReference type="Proteomes" id="UP001144396">
    <property type="component" value="Unassembled WGS sequence"/>
</dbReference>
<feature type="transmembrane region" description="Helical" evidence="2">
    <location>
        <begin position="743"/>
        <end position="767"/>
    </location>
</feature>
<evidence type="ECO:0000313" key="4">
    <source>
        <dbReference type="Proteomes" id="UP001144396"/>
    </source>
</evidence>
<feature type="region of interest" description="Disordered" evidence="1">
    <location>
        <begin position="467"/>
        <end position="492"/>
    </location>
</feature>
<organism evidence="3 4">
    <name type="scientific">Agromyces rhizosphaerae</name>
    <dbReference type="NCBI Taxonomy" id="88374"/>
    <lineage>
        <taxon>Bacteria</taxon>
        <taxon>Bacillati</taxon>
        <taxon>Actinomycetota</taxon>
        <taxon>Actinomycetes</taxon>
        <taxon>Micrococcales</taxon>
        <taxon>Microbacteriaceae</taxon>
        <taxon>Agromyces</taxon>
    </lineage>
</organism>
<feature type="transmembrane region" description="Helical" evidence="2">
    <location>
        <begin position="1069"/>
        <end position="1088"/>
    </location>
</feature>
<dbReference type="EMBL" id="BSDP01000001">
    <property type="protein sequence ID" value="GLI26224.1"/>
    <property type="molecule type" value="Genomic_DNA"/>
</dbReference>
<feature type="transmembrane region" description="Helical" evidence="2">
    <location>
        <begin position="247"/>
        <end position="267"/>
    </location>
</feature>
<feature type="transmembrane region" description="Helical" evidence="2">
    <location>
        <begin position="145"/>
        <end position="162"/>
    </location>
</feature>
<feature type="transmembrane region" description="Helical" evidence="2">
    <location>
        <begin position="174"/>
        <end position="193"/>
    </location>
</feature>
<feature type="transmembrane region" description="Helical" evidence="2">
    <location>
        <begin position="883"/>
        <end position="905"/>
    </location>
</feature>
<sequence length="1250" mass="126534">MSAATPTRPAPAWSTRAIGHLLDNHTCPRCGEGEVRANRCGRCGADYAEFGTELWEASQRAAEALGDRQAVLDRVPVIALDAVAASVPPVASAPSIAVPSATPEQASSATVQSVLAIAGAGLVAVAAVVFAFFNPDLAGSGVRAAILAPIAAAFLGAAVVLVRRELRFSAEAVGGLGLVFTALTVAASIPLLPAALDPWVAIAIATLAGAWPMALLAIRLRLRVWLWSSLIALAFVPRLLGSASPEPAGAIAGTLTAAAAAAALVAWTVRLRSRVGTRLTAEIVTLTVLQAAFAVVALIQSVYVPGIVPTAPAFIVSASALVVAMIAVASARRPAGGFWSFVAGGSAVLSAVTATVGVFAERVPSAWLWALVPSAAVATLVTIGAARPLHRRVRAPYLFGGAVAAVGTAAAPPTAIALVALITVVSLGGRARTIAVDPVEPPIAVAMAALALGLGVFAWTTRATREGRGPGRAGAGEPGPAPSSTEPAAKSAALAPRPMGTAWLGTLGQWYGVLALLLAMALPAVPPGAGIALGLVLGVALAVVATRTPVRAAGLTRRLPVVIGAHLVVLLAAALSWQHPETTVWAGIGAVGAIAVLAGTVPASARFVHTGIGFAYALVVLATGLGRADVAEIAVLSLTTSAAGVVAIVATFQRRVPPRSWGAILAVTAVPFVVGVALVLVERSGWTALSTGVILLLALALTVTRRAGLGTSLRAVAASLVVPSASVVAVCLGAQFLETSGSPAVLPVVAVLVAIMLPSTTAIRAALEPRVGARDAAAVRLAIEGSSLAAAVIAVVLALAREAAGAPTSLVVLLVLGVGFAVQAHSMGRRYGWWLAGAAFSGALWSLWSLIGVSSVEAHLLPPALAAALIAVVRTARGARATWLFAAGLLAAIVPLLLVLAVAGSGAAYPWRAYGLIAAALALVGVGTLLGRTRGERMRRLDVLRPAILTVVIVAAAAAPIEGARWGLGLDAAPATPAVAWALGLGVVAAAAAATAARMLRTGAPAGSRLRTTRWLAAPAVLTATVGVWPTIESDWSAIWIMWALLLALLIVMVVAADRALRGGRFLPPVWFLFAVAFVTAVVAWSPRELRVEWFSLPLGSFLVLAGTLGLRAAAGGSGGELRSLPSWPAGRAGSWPLLAPGIVVTLSASVAATYTDPQTWRAILVMVLALAAILVGASLRLAAPFVLGVVVLPIENLLAFLVQIGRGIESMPWWITLSVVGAVLLIIAVTYERRAGESAGFAARLGDLR</sequence>
<name>A0A9W6CSW6_9MICO</name>
<feature type="transmembrane region" description="Helical" evidence="2">
    <location>
        <begin position="715"/>
        <end position="737"/>
    </location>
</feature>
<feature type="transmembrane region" description="Helical" evidence="2">
    <location>
        <begin position="943"/>
        <end position="961"/>
    </location>
</feature>
<keyword evidence="4" id="KW-1185">Reference proteome</keyword>
<feature type="transmembrane region" description="Helical" evidence="2">
    <location>
        <begin position="806"/>
        <end position="824"/>
    </location>
</feature>
<feature type="transmembrane region" description="Helical" evidence="2">
    <location>
        <begin position="366"/>
        <end position="386"/>
    </location>
</feature>
<feature type="transmembrane region" description="Helical" evidence="2">
    <location>
        <begin position="981"/>
        <end position="1000"/>
    </location>
</feature>
<feature type="transmembrane region" description="Helical" evidence="2">
    <location>
        <begin position="633"/>
        <end position="652"/>
    </location>
</feature>
<feature type="transmembrane region" description="Helical" evidence="2">
    <location>
        <begin position="311"/>
        <end position="331"/>
    </location>
</feature>
<dbReference type="NCBIfam" id="NF047321">
    <property type="entry name" value="SCO7613_CTERM"/>
    <property type="match status" value="1"/>
</dbReference>
<keyword evidence="2" id="KW-0812">Transmembrane</keyword>
<keyword evidence="2" id="KW-1133">Transmembrane helix</keyword>
<comment type="caution">
    <text evidence="3">The sequence shown here is derived from an EMBL/GenBank/DDBJ whole genome shotgun (WGS) entry which is preliminary data.</text>
</comment>
<gene>
    <name evidence="3" type="ORF">ARHIZOSPH14_04660</name>
</gene>
<feature type="transmembrane region" description="Helical" evidence="2">
    <location>
        <begin position="607"/>
        <end position="627"/>
    </location>
</feature>
<feature type="transmembrane region" description="Helical" evidence="2">
    <location>
        <begin position="1094"/>
        <end position="1115"/>
    </location>
</feature>
<feature type="transmembrane region" description="Helical" evidence="2">
    <location>
        <begin position="661"/>
        <end position="680"/>
    </location>
</feature>
<feature type="transmembrane region" description="Helical" evidence="2">
    <location>
        <begin position="398"/>
        <end position="422"/>
    </location>
</feature>